<dbReference type="OrthoDB" id="9811177at2"/>
<feature type="domain" description="YgjP-like metallopeptidase" evidence="1">
    <location>
        <begin position="16"/>
        <end position="225"/>
    </location>
</feature>
<reference evidence="3" key="1">
    <citation type="submission" date="2016-10" db="EMBL/GenBank/DDBJ databases">
        <authorList>
            <person name="Varghese N."/>
            <person name="Submissions S."/>
        </authorList>
    </citation>
    <scope>NUCLEOTIDE SEQUENCE [LARGE SCALE GENOMIC DNA]</scope>
    <source>
        <strain evidence="3">DSM 15310</strain>
    </source>
</reference>
<sequence>MEIAGLEIDLVRQRMRSLRLTVYAGGRIRVAVPLHTPAAAIEAFVQARRSWIVQHQQRFAARQPAAPAPRYETGETVPFLGQPYTLAVHPAARPWVELRPDTQQLWLYAPANSTAAQREAVLTAWYRQQLKQRLPELLAKWEPVVGRSAAAWGIKQMRTRWGTCNIGAARIWLNLELIKRPLPCLEYVLVHELTHLHERLHNARFWGLMDEFMPDWRLHREELKRVLLAPTATPDAD</sequence>
<dbReference type="CDD" id="cd07344">
    <property type="entry name" value="M48_yhfN_like"/>
    <property type="match status" value="1"/>
</dbReference>
<dbReference type="Gene3D" id="3.30.2010.10">
    <property type="entry name" value="Metalloproteases ('zincins'), catalytic domain"/>
    <property type="match status" value="1"/>
</dbReference>
<dbReference type="InterPro" id="IPR002725">
    <property type="entry name" value="YgjP-like_metallopeptidase"/>
</dbReference>
<dbReference type="RefSeq" id="WP_092769291.1">
    <property type="nucleotide sequence ID" value="NZ_FOHS01000001.1"/>
</dbReference>
<name>A0A1I0BTQ3_9BACT</name>
<evidence type="ECO:0000313" key="3">
    <source>
        <dbReference type="Proteomes" id="UP000198697"/>
    </source>
</evidence>
<dbReference type="PANTHER" id="PTHR30399:SF1">
    <property type="entry name" value="UTP PYROPHOSPHATASE"/>
    <property type="match status" value="1"/>
</dbReference>
<dbReference type="STRING" id="82805.SAMN04487998_1190"/>
<dbReference type="InterPro" id="IPR053136">
    <property type="entry name" value="UTP_pyrophosphatase-like"/>
</dbReference>
<organism evidence="2 3">
    <name type="scientific">Hymenobacter actinosclerus</name>
    <dbReference type="NCBI Taxonomy" id="82805"/>
    <lineage>
        <taxon>Bacteria</taxon>
        <taxon>Pseudomonadati</taxon>
        <taxon>Bacteroidota</taxon>
        <taxon>Cytophagia</taxon>
        <taxon>Cytophagales</taxon>
        <taxon>Hymenobacteraceae</taxon>
        <taxon>Hymenobacter</taxon>
    </lineage>
</organism>
<evidence type="ECO:0000313" key="2">
    <source>
        <dbReference type="EMBL" id="SET10337.1"/>
    </source>
</evidence>
<gene>
    <name evidence="2" type="ORF">SAMN04487998_1190</name>
</gene>
<dbReference type="PANTHER" id="PTHR30399">
    <property type="entry name" value="UNCHARACTERIZED PROTEIN YGJP"/>
    <property type="match status" value="1"/>
</dbReference>
<dbReference type="AlphaFoldDB" id="A0A1I0BTQ3"/>
<dbReference type="EMBL" id="FOHS01000001">
    <property type="protein sequence ID" value="SET10337.1"/>
    <property type="molecule type" value="Genomic_DNA"/>
</dbReference>
<evidence type="ECO:0000259" key="1">
    <source>
        <dbReference type="Pfam" id="PF01863"/>
    </source>
</evidence>
<keyword evidence="3" id="KW-1185">Reference proteome</keyword>
<dbReference type="Proteomes" id="UP000198697">
    <property type="component" value="Unassembled WGS sequence"/>
</dbReference>
<protein>
    <recommendedName>
        <fullName evidence="1">YgjP-like metallopeptidase domain-containing protein</fullName>
    </recommendedName>
</protein>
<accession>A0A1I0BTQ3</accession>
<dbReference type="Pfam" id="PF01863">
    <property type="entry name" value="YgjP-like"/>
    <property type="match status" value="1"/>
</dbReference>
<proteinExistence type="predicted"/>